<comment type="caution">
    <text evidence="1">The sequence shown here is derived from an EMBL/GenBank/DDBJ whole genome shotgun (WGS) entry which is preliminary data.</text>
</comment>
<gene>
    <name evidence="1" type="ORF">SPELUC_LOCUS14105</name>
</gene>
<name>A0ACA9QBB7_9GLOM</name>
<evidence type="ECO:0000313" key="1">
    <source>
        <dbReference type="EMBL" id="CAG8745446.1"/>
    </source>
</evidence>
<accession>A0ACA9QBB7</accession>
<organism evidence="1 2">
    <name type="scientific">Cetraspora pellucida</name>
    <dbReference type="NCBI Taxonomy" id="1433469"/>
    <lineage>
        <taxon>Eukaryota</taxon>
        <taxon>Fungi</taxon>
        <taxon>Fungi incertae sedis</taxon>
        <taxon>Mucoromycota</taxon>
        <taxon>Glomeromycotina</taxon>
        <taxon>Glomeromycetes</taxon>
        <taxon>Diversisporales</taxon>
        <taxon>Gigasporaceae</taxon>
        <taxon>Cetraspora</taxon>
    </lineage>
</organism>
<keyword evidence="2" id="KW-1185">Reference proteome</keyword>
<dbReference type="Proteomes" id="UP000789366">
    <property type="component" value="Unassembled WGS sequence"/>
</dbReference>
<protein>
    <submittedName>
        <fullName evidence="1">16879_t:CDS:1</fullName>
    </submittedName>
</protein>
<reference evidence="1" key="1">
    <citation type="submission" date="2021-06" db="EMBL/GenBank/DDBJ databases">
        <authorList>
            <person name="Kallberg Y."/>
            <person name="Tangrot J."/>
            <person name="Rosling A."/>
        </authorList>
    </citation>
    <scope>NUCLEOTIDE SEQUENCE</scope>
    <source>
        <strain evidence="1">28 12/20/2015</strain>
    </source>
</reference>
<sequence length="267" mass="28978">GDNKVLVTGAKGRSPTKYLKVSGIYLDGFKMTGQLVIGGIDAWKKAAAVAHAILMKTRVLFEKHNLGKYRDVNVEVLGAEHTYGGHAKTRNTREVVLNITVHHDKLEAVKIFGMELAPSATSMAPGIAGNFFVSLYNELSSTWSGLGRPHPSPCLVHFARLISKDSVSSFVIVGNKSEEKVTFDGPTHNDNIIPPPFPLSEILNEMDYEIDSEIMIKVPLIKLAWGRSGDKGDVCNIGGGGLSSLNIDKQGKTYAQMLLSFEIDVPS</sequence>
<feature type="non-terminal residue" evidence="1">
    <location>
        <position position="267"/>
    </location>
</feature>
<evidence type="ECO:0000313" key="2">
    <source>
        <dbReference type="Proteomes" id="UP000789366"/>
    </source>
</evidence>
<proteinExistence type="predicted"/>
<feature type="non-terminal residue" evidence="1">
    <location>
        <position position="1"/>
    </location>
</feature>
<dbReference type="EMBL" id="CAJVPW010040010">
    <property type="protein sequence ID" value="CAG8745446.1"/>
    <property type="molecule type" value="Genomic_DNA"/>
</dbReference>